<dbReference type="PANTHER" id="PTHR18898:SF2">
    <property type="entry name" value="NUCLEOPROTEIN TPR"/>
    <property type="match status" value="1"/>
</dbReference>
<dbReference type="GO" id="GO:0006606">
    <property type="term" value="P:protein import into nucleus"/>
    <property type="evidence" value="ECO:0007669"/>
    <property type="project" value="InterPro"/>
</dbReference>
<comment type="subcellular location">
    <subcellularLocation>
        <location evidence="1">Nucleus</location>
    </subcellularLocation>
</comment>
<evidence type="ECO:0000313" key="10">
    <source>
        <dbReference type="Proteomes" id="UP000193498"/>
    </source>
</evidence>
<evidence type="ECO:0000256" key="1">
    <source>
        <dbReference type="ARBA" id="ARBA00004123"/>
    </source>
</evidence>
<feature type="coiled-coil region" evidence="4">
    <location>
        <begin position="862"/>
        <end position="939"/>
    </location>
</feature>
<feature type="domain" description="Nucleoprotein TPR/MLP1-2" evidence="6">
    <location>
        <begin position="1010"/>
        <end position="1137"/>
    </location>
</feature>
<dbReference type="InterPro" id="IPR057577">
    <property type="entry name" value="Nucleoprot-TPR/MLP1_dom"/>
</dbReference>
<feature type="compositionally biased region" description="Polar residues" evidence="5">
    <location>
        <begin position="1545"/>
        <end position="1587"/>
    </location>
</feature>
<organism evidence="9 10">
    <name type="scientific">Basidiobolus meristosporus CBS 931.73</name>
    <dbReference type="NCBI Taxonomy" id="1314790"/>
    <lineage>
        <taxon>Eukaryota</taxon>
        <taxon>Fungi</taxon>
        <taxon>Fungi incertae sedis</taxon>
        <taxon>Zoopagomycota</taxon>
        <taxon>Entomophthoromycotina</taxon>
        <taxon>Basidiobolomycetes</taxon>
        <taxon>Basidiobolales</taxon>
        <taxon>Basidiobolaceae</taxon>
        <taxon>Basidiobolus</taxon>
    </lineage>
</organism>
<feature type="region of interest" description="Disordered" evidence="5">
    <location>
        <begin position="1542"/>
        <end position="1846"/>
    </location>
</feature>
<evidence type="ECO:0000256" key="4">
    <source>
        <dbReference type="SAM" id="Coils"/>
    </source>
</evidence>
<keyword evidence="10" id="KW-1185">Reference proteome</keyword>
<sequence>MEQEDTELITALKQEVEELKAQRVLDEVKFEHELHTSETKLNVYYQQLQLARERIEKVEKAAVDASADSLTLKSQLEKNSENILQYEAEIKRLKAEIATIDCQKRDGLAALDARTLEITQNSAEYQELQEKLSAAKKQVNRLESELQVARHTELSSKFKQQTVEQELHLLREQNEWLTQELNTKTDEFGRYRREKTMQLSRLQSDLDAATDSEAAAILKANAASRRYEEQASKLDDALTNIKELQNQLVSEEENFKNEMAAQIRLAALWENSSNEAKERMADLDEVIIDLQHSLEEKKEELEHATTRYTEETDSLKAELMSAEAQLEKLQVELHRANEILGTTVDAGDADQSRIRAGLLSPTAAITSHLRKSGKPFTEIYSEYITLQEQLANEKRENSQLQEFVQQILQDINERTPILQEQHREFIRISSEATERSNQLDALIAERDELSSKLEDAKLAAERFERENVALQVENHDLGRQVQALLREIERQKGMSDGFFEGGVSSLNIHSDLLDTSTVISEQLTTFRSISELQQQNQRLLRITRELADRMEREEAERRETDAHQENETVQEAQKLIEILRDELKQTRAKMESYLRERDMCRRLLAQGDPGFTPTLESPSPLRNFDAIDADQNGGEYSKLLVKLQSKFDSYRKETDAETKTLRDQLTSAQKEISEYHIQAARASAQIDFLNERYQLLVENAKSHSNELEEARKRISNLQGALSRQDVAAQQSAQDLVEAKEALERIRIECSNLRAEKEVSKSLEVRLVQENETLSKERAHLNGLMNNLQNMQNELEKVQAAAKRRYENQVHSLEEELKHAKQRLSDEIDANKALSLRKENESKDYQVRLDKAISDHQQTREALIVAETSMRHLNDRISELNKQLREAENMVTLYQQKEEREPISTGERLRQEIARLKTELATATAESAQLRQQAEQYKLMSQSNEDALSEINQTYDEYKTTTDKIIEVNEMELADLKETIESLNNKLRDSVAKIAQDQEKMGAERTNWETEKKNYESQISRLAEIEEKAKRDQESFQVDLRQQAKMAEEAQDNYERELLMHASDIQIHSKLKEQYQKLSGEVQLYQIQTETAEAKLKTSEASWRGQKELLEKSILELEKRCQDLVAQNNLLHAQFETVSAQALRIQKADSESAVVPEGETRPASDKSLEEVHEVLRFVRREKEILQGQHELALQESRRLKQQLDYANQSLDETRALLAEERQREQKAIQSAMQHAEILEKINQLNILRESNVTLREENEKNIAKLQSLEKSLEETSGRIDPLEEQIRNYQADIEAKNTEIKALEEDNQRWKMRTRQILQKHERIDPVEHQALKDESERLRLEYTSLAEEKNLLATELQELKEQSSTSVDNLNKRITKLTEHCSLWKKRYEHVSAQTKEKLQQQAGQLAELAAAQKSVEELKDIKQQLEKIQAEKQKLQEERDSLTSQISSSAESEKAKFENMRKTALGYYHKLKQIEGEFKKVSEEKRSLEQAKSEAIETAIKEKTKELETEHTKALKETEMRSKIKLSLAEGQVKKLQAKLKGGLTTNSNSISAPSTPIQSVETPALSELTQSIDQVKSGETPSAESELQPLAAEKSIVGVRVEESVEAEQQVSPESAPAASTAPPTRQALLKAKLQKQKLQRMKQQKQQKQQQKRLALQTKAAVGEQSPAKRAKSSSPQLQKLKSETPILPGNSKPNTPGKGKGRGRASPAPTKPTTPIPPSACDPGAVPVVSVSTAESTDAGEATQTSTNDFEEPTLEHTSVETPETKAALTPTIRMEAPGLDVSNELGTDSPINQEMSESEATTFTEEMVSQDESYPLEDSDPTKPDSISPSEAIDEKVTSEPEIVESVQEIIGETQIADTAGNGLKRVRDNNEDASVNQSEADSKKVRT</sequence>
<dbReference type="OrthoDB" id="343070at2759"/>
<protein>
    <submittedName>
        <fullName evidence="9">Uncharacterized protein</fullName>
    </submittedName>
</protein>
<evidence type="ECO:0000256" key="3">
    <source>
        <dbReference type="ARBA" id="ARBA00023242"/>
    </source>
</evidence>
<feature type="coiled-coil region" evidence="4">
    <location>
        <begin position="439"/>
        <end position="480"/>
    </location>
</feature>
<feature type="coiled-coil region" evidence="4">
    <location>
        <begin position="1250"/>
        <end position="1373"/>
    </location>
</feature>
<dbReference type="EMBL" id="MCFE01000646">
    <property type="protein sequence ID" value="ORX83254.1"/>
    <property type="molecule type" value="Genomic_DNA"/>
</dbReference>
<feature type="compositionally biased region" description="Basic residues" evidence="5">
    <location>
        <begin position="1635"/>
        <end position="1648"/>
    </location>
</feature>
<feature type="coiled-coil region" evidence="4">
    <location>
        <begin position="965"/>
        <end position="1133"/>
    </location>
</feature>
<evidence type="ECO:0000259" key="7">
    <source>
        <dbReference type="Pfam" id="PF25481"/>
    </source>
</evidence>
<evidence type="ECO:0000259" key="8">
    <source>
        <dbReference type="Pfam" id="PF25785"/>
    </source>
</evidence>
<dbReference type="InParanoid" id="A0A1Y1XD02"/>
<dbReference type="InterPro" id="IPR057974">
    <property type="entry name" value="NUA/TPR/MLP1-2-like_dom"/>
</dbReference>
<feature type="region of interest" description="Disordered" evidence="5">
    <location>
        <begin position="1859"/>
        <end position="1893"/>
    </location>
</feature>
<evidence type="ECO:0000256" key="5">
    <source>
        <dbReference type="SAM" id="MobiDB-lite"/>
    </source>
</evidence>
<dbReference type="GO" id="GO:0017056">
    <property type="term" value="F:structural constituent of nuclear pore"/>
    <property type="evidence" value="ECO:0007669"/>
    <property type="project" value="TreeGrafter"/>
</dbReference>
<dbReference type="Pfam" id="PF07926">
    <property type="entry name" value="TPR_MLP1_2"/>
    <property type="match status" value="1"/>
</dbReference>
<dbReference type="PANTHER" id="PTHR18898">
    <property type="entry name" value="NUCLEOPROTEIN TPR-RELATED"/>
    <property type="match status" value="1"/>
</dbReference>
<dbReference type="GO" id="GO:0006406">
    <property type="term" value="P:mRNA export from nucleus"/>
    <property type="evidence" value="ECO:0007669"/>
    <property type="project" value="TreeGrafter"/>
</dbReference>
<keyword evidence="3" id="KW-0539">Nucleus</keyword>
<feature type="coiled-coil region" evidence="4">
    <location>
        <begin position="651"/>
        <end position="829"/>
    </location>
</feature>
<reference evidence="9 10" key="1">
    <citation type="submission" date="2016-07" db="EMBL/GenBank/DDBJ databases">
        <title>Pervasive Adenine N6-methylation of Active Genes in Fungi.</title>
        <authorList>
            <consortium name="DOE Joint Genome Institute"/>
            <person name="Mondo S.J."/>
            <person name="Dannebaum R.O."/>
            <person name="Kuo R.C."/>
            <person name="Labutti K."/>
            <person name="Haridas S."/>
            <person name="Kuo A."/>
            <person name="Salamov A."/>
            <person name="Ahrendt S.R."/>
            <person name="Lipzen A."/>
            <person name="Sullivan W."/>
            <person name="Andreopoulos W.B."/>
            <person name="Clum A."/>
            <person name="Lindquist E."/>
            <person name="Daum C."/>
            <person name="Ramamoorthy G.K."/>
            <person name="Gryganskyi A."/>
            <person name="Culley D."/>
            <person name="Magnuson J.K."/>
            <person name="James T.Y."/>
            <person name="O'Malley M.A."/>
            <person name="Stajich J.E."/>
            <person name="Spatafora J.W."/>
            <person name="Visel A."/>
            <person name="Grigoriev I.V."/>
        </authorList>
    </citation>
    <scope>NUCLEOTIDE SEQUENCE [LARGE SCALE GENOMIC DNA]</scope>
    <source>
        <strain evidence="9 10">CBS 931.73</strain>
    </source>
</reference>
<feature type="compositionally biased region" description="Low complexity" evidence="5">
    <location>
        <begin position="1649"/>
        <end position="1664"/>
    </location>
</feature>
<dbReference type="STRING" id="1314790.A0A1Y1XD02"/>
<feature type="compositionally biased region" description="Polar residues" evidence="5">
    <location>
        <begin position="1734"/>
        <end position="1752"/>
    </location>
</feature>
<dbReference type="FunCoup" id="A0A1Y1XD02">
    <property type="interactions" value="852"/>
</dbReference>
<dbReference type="Proteomes" id="UP000193498">
    <property type="component" value="Unassembled WGS sequence"/>
</dbReference>
<comment type="caution">
    <text evidence="9">The sequence shown here is derived from an EMBL/GenBank/DDBJ whole genome shotgun (WGS) entry which is preliminary data.</text>
</comment>
<feature type="coiled-coil region" evidence="4">
    <location>
        <begin position="1409"/>
        <end position="1499"/>
    </location>
</feature>
<keyword evidence="2 4" id="KW-0175">Coiled coil</keyword>
<accession>A0A1Y1XD02</accession>
<feature type="coiled-coil region" evidence="4">
    <location>
        <begin position="2"/>
        <end position="180"/>
    </location>
</feature>
<feature type="domain" description="Nucleoprotein TPR/MPL1" evidence="7">
    <location>
        <begin position="153"/>
        <end position="212"/>
    </location>
</feature>
<feature type="compositionally biased region" description="Low complexity" evidence="5">
    <location>
        <begin position="1609"/>
        <end position="1634"/>
    </location>
</feature>
<evidence type="ECO:0000259" key="6">
    <source>
        <dbReference type="Pfam" id="PF07926"/>
    </source>
</evidence>
<feature type="coiled-coil region" evidence="4">
    <location>
        <begin position="383"/>
        <end position="410"/>
    </location>
</feature>
<feature type="compositionally biased region" description="Polar residues" evidence="5">
    <location>
        <begin position="1789"/>
        <end position="1809"/>
    </location>
</feature>
<feature type="coiled-coil region" evidence="4">
    <location>
        <begin position="529"/>
        <end position="596"/>
    </location>
</feature>
<evidence type="ECO:0000256" key="2">
    <source>
        <dbReference type="ARBA" id="ARBA00023054"/>
    </source>
</evidence>
<name>A0A1Y1XD02_9FUNG</name>
<dbReference type="GO" id="GO:0005643">
    <property type="term" value="C:nuclear pore"/>
    <property type="evidence" value="ECO:0007669"/>
    <property type="project" value="TreeGrafter"/>
</dbReference>
<feature type="coiled-coil region" evidence="4">
    <location>
        <begin position="224"/>
        <end position="339"/>
    </location>
</feature>
<feature type="compositionally biased region" description="Pro residues" evidence="5">
    <location>
        <begin position="1713"/>
        <end position="1724"/>
    </location>
</feature>
<proteinExistence type="predicted"/>
<evidence type="ECO:0000313" key="9">
    <source>
        <dbReference type="EMBL" id="ORX83254.1"/>
    </source>
</evidence>
<dbReference type="Pfam" id="PF25481">
    <property type="entry name" value="Nucleoprot-TPR"/>
    <property type="match status" value="1"/>
</dbReference>
<dbReference type="Pfam" id="PF25785">
    <property type="entry name" value="TPR"/>
    <property type="match status" value="1"/>
</dbReference>
<dbReference type="InterPro" id="IPR012929">
    <property type="entry name" value="Nucleoprot-TPR/MLP1-2_dom"/>
</dbReference>
<gene>
    <name evidence="9" type="ORF">K493DRAFT_361138</name>
</gene>
<feature type="domain" description="NUA/TPR/MLP1-2-like" evidence="8">
    <location>
        <begin position="453"/>
        <end position="555"/>
    </location>
</feature>